<dbReference type="EMBL" id="MN739489">
    <property type="protein sequence ID" value="QHT07889.1"/>
    <property type="molecule type" value="Genomic_DNA"/>
</dbReference>
<reference evidence="1" key="1">
    <citation type="journal article" date="2020" name="Nature">
        <title>Giant virus diversity and host interactions through global metagenomics.</title>
        <authorList>
            <person name="Schulz F."/>
            <person name="Roux S."/>
            <person name="Paez-Espino D."/>
            <person name="Jungbluth S."/>
            <person name="Walsh D.A."/>
            <person name="Denef V.J."/>
            <person name="McMahon K.D."/>
            <person name="Konstantinidis K.T."/>
            <person name="Eloe-Fadrosh E.A."/>
            <person name="Kyrpides N.C."/>
            <person name="Woyke T."/>
        </authorList>
    </citation>
    <scope>NUCLEOTIDE SEQUENCE</scope>
    <source>
        <strain evidence="1">GVMAG-M-3300022752-39</strain>
    </source>
</reference>
<name>A0A6C0CW08_9ZZZZ</name>
<organism evidence="1">
    <name type="scientific">viral metagenome</name>
    <dbReference type="NCBI Taxonomy" id="1070528"/>
    <lineage>
        <taxon>unclassified sequences</taxon>
        <taxon>metagenomes</taxon>
        <taxon>organismal metagenomes</taxon>
    </lineage>
</organism>
<proteinExistence type="predicted"/>
<sequence length="222" mass="25933">MTDKKVILIIEPELSMEDINARIKQEICYETLEELTDTKLMCEYKDCNSVKNEIKKLSDVLGKYIDEETKQKIIQEYLLQLIPAGTKGVIRGNKFNNIVKQFITKLALDTDRFEICFEKKCEGHFTTEIPDWYILEKSTNRIIIGMNQLDLWGGGQQLNRGSKYIENNKHNNENSKLLCVVCNEIQFKSKKNKAYKLFETGFENNTLCYLNNLQNIITTYFN</sequence>
<protein>
    <submittedName>
        <fullName evidence="1">Uncharacterized protein</fullName>
    </submittedName>
</protein>
<evidence type="ECO:0000313" key="1">
    <source>
        <dbReference type="EMBL" id="QHT07889.1"/>
    </source>
</evidence>
<dbReference type="AlphaFoldDB" id="A0A6C0CW08"/>
<accession>A0A6C0CW08</accession>